<reference evidence="1 2" key="1">
    <citation type="submission" date="2018-03" db="EMBL/GenBank/DDBJ databases">
        <title>Genomic Encyclopedia of Archaeal and Bacterial Type Strains, Phase II (KMG-II): from individual species to whole genera.</title>
        <authorList>
            <person name="Goeker M."/>
        </authorList>
    </citation>
    <scope>NUCLEOTIDE SEQUENCE [LARGE SCALE GENOMIC DNA]</scope>
    <source>
        <strain evidence="1 2">DSM 44720</strain>
    </source>
</reference>
<dbReference type="Gene3D" id="3.30.70.1200">
    <property type="entry name" value="Crispr-associated protein, domain 1"/>
    <property type="match status" value="1"/>
</dbReference>
<dbReference type="Proteomes" id="UP000239494">
    <property type="component" value="Unassembled WGS sequence"/>
</dbReference>
<name>A0A2T0SLU8_9PSEU</name>
<accession>A0A2T0SLU8</accession>
<dbReference type="Gene3D" id="3.30.70.1210">
    <property type="entry name" value="Crispr-associated protein, domain 2"/>
    <property type="match status" value="1"/>
</dbReference>
<dbReference type="SMART" id="SM01101">
    <property type="entry name" value="CRISPR_assoc"/>
    <property type="match status" value="1"/>
</dbReference>
<protein>
    <submittedName>
        <fullName evidence="1">CRISPR-associated Cse3 family protein</fullName>
    </submittedName>
</protein>
<comment type="caution">
    <text evidence="1">The sequence shown here is derived from an EMBL/GenBank/DDBJ whole genome shotgun (WGS) entry which is preliminary data.</text>
</comment>
<dbReference type="InterPro" id="IPR010179">
    <property type="entry name" value="CRISPR-assoc_prot_Cse3"/>
</dbReference>
<dbReference type="SUPFAM" id="SSF117987">
    <property type="entry name" value="CRISPR-associated protein"/>
    <property type="match status" value="2"/>
</dbReference>
<keyword evidence="2" id="KW-1185">Reference proteome</keyword>
<sequence>MTDLDECDTAGAVEVDGRQQQFPTTQDVSAARGLPPHLSGPIDYAYRIGIVVFLSTLAINDRSREFRRDHANIHDMHRTVMSAFPNITESTPARQAHAVLWRLDSTNDGYVQYVQSRTEPDWGHLPAGHLTAPAEVRPLRPVLDVVEPGRKLAFRIVANPTWCEAKSRKRLVHREPERQVEWLIRKGRQHGFVIPDAGPGPDVEPSPIPTLVGRKNAATKITVEAVRFEGHLVVTDREAFREAVVGGIGRAKAYGCGLISVEPAVA</sequence>
<evidence type="ECO:0000313" key="1">
    <source>
        <dbReference type="EMBL" id="PRY34390.1"/>
    </source>
</evidence>
<proteinExistence type="predicted"/>
<gene>
    <name evidence="1" type="ORF">CLV43_117164</name>
</gene>
<dbReference type="AlphaFoldDB" id="A0A2T0SLU8"/>
<dbReference type="CDD" id="cd09727">
    <property type="entry name" value="Cas6_I-E"/>
    <property type="match status" value="1"/>
</dbReference>
<evidence type="ECO:0000313" key="2">
    <source>
        <dbReference type="Proteomes" id="UP000239494"/>
    </source>
</evidence>
<dbReference type="Pfam" id="PF08798">
    <property type="entry name" value="CRISPR_assoc"/>
    <property type="match status" value="1"/>
</dbReference>
<dbReference type="RefSeq" id="WP_245887381.1">
    <property type="nucleotide sequence ID" value="NZ_PVTF01000017.1"/>
</dbReference>
<dbReference type="EMBL" id="PVTF01000017">
    <property type="protein sequence ID" value="PRY34390.1"/>
    <property type="molecule type" value="Genomic_DNA"/>
</dbReference>
<dbReference type="NCBIfam" id="TIGR01907">
    <property type="entry name" value="casE_Cse3"/>
    <property type="match status" value="1"/>
</dbReference>
<organism evidence="1 2">
    <name type="scientific">Umezawaea tangerina</name>
    <dbReference type="NCBI Taxonomy" id="84725"/>
    <lineage>
        <taxon>Bacteria</taxon>
        <taxon>Bacillati</taxon>
        <taxon>Actinomycetota</taxon>
        <taxon>Actinomycetes</taxon>
        <taxon>Pseudonocardiales</taxon>
        <taxon>Pseudonocardiaceae</taxon>
        <taxon>Umezawaea</taxon>
    </lineage>
</organism>